<name>A0A7N1A9P7_KALFE</name>
<keyword evidence="3" id="KW-0326">Glycosidase</keyword>
<sequence>MNRIKTLNVTKIRFYHPTPDATEGLRGTEVSVTVGVKNEDLPSLAQSADAAKQWIEQNIQPYKNHVFFSLIVLGDSVLSQKTTTAVNVSVQVPSSYLPTSHLPSDSEFTRESLVAPPMINIFPDDQCWQYKRNCSIDFATFETMSSVPMHVDVAITSGWSFWARPPLGTTSNAHNNYNYNYMQQYNAHLAEGRPKKPKAYLDGYIYQFLDDHEYDKDDAKYGLFDSSLRS</sequence>
<evidence type="ECO:0000256" key="4">
    <source>
        <dbReference type="RuleBase" id="RU004335"/>
    </source>
</evidence>
<evidence type="ECO:0000313" key="5">
    <source>
        <dbReference type="EnsemblPlants" id="Kaladp1117s0004.1.v1.1"/>
    </source>
</evidence>
<protein>
    <submittedName>
        <fullName evidence="5">Uncharacterized protein</fullName>
    </submittedName>
</protein>
<dbReference type="EnsemblPlants" id="Kaladp1117s0004.1.v1.1">
    <property type="protein sequence ID" value="Kaladp1117s0004.1.v1.1"/>
    <property type="gene ID" value="Kaladp1117s0004.v1.1"/>
</dbReference>
<dbReference type="SUPFAM" id="SSF51445">
    <property type="entry name" value="(Trans)glycosidases"/>
    <property type="match status" value="1"/>
</dbReference>
<dbReference type="Proteomes" id="UP000594263">
    <property type="component" value="Unplaced"/>
</dbReference>
<dbReference type="InterPro" id="IPR000490">
    <property type="entry name" value="Glyco_hydro_17"/>
</dbReference>
<evidence type="ECO:0000313" key="6">
    <source>
        <dbReference type="Proteomes" id="UP000594263"/>
    </source>
</evidence>
<keyword evidence="2" id="KW-0378">Hydrolase</keyword>
<evidence type="ECO:0000256" key="2">
    <source>
        <dbReference type="ARBA" id="ARBA00022801"/>
    </source>
</evidence>
<evidence type="ECO:0000256" key="1">
    <source>
        <dbReference type="ARBA" id="ARBA00008773"/>
    </source>
</evidence>
<dbReference type="Gramene" id="Kaladp1117s0004.1.v1.1">
    <property type="protein sequence ID" value="Kaladp1117s0004.1.v1.1"/>
    <property type="gene ID" value="Kaladp1117s0004.v1.1"/>
</dbReference>
<dbReference type="GO" id="GO:0004553">
    <property type="term" value="F:hydrolase activity, hydrolyzing O-glycosyl compounds"/>
    <property type="evidence" value="ECO:0007669"/>
    <property type="project" value="InterPro"/>
</dbReference>
<reference evidence="5" key="1">
    <citation type="submission" date="2021-01" db="UniProtKB">
        <authorList>
            <consortium name="EnsemblPlants"/>
        </authorList>
    </citation>
    <scope>IDENTIFICATION</scope>
</reference>
<dbReference type="InterPro" id="IPR044965">
    <property type="entry name" value="Glyco_hydro_17_plant"/>
</dbReference>
<proteinExistence type="inferred from homology"/>
<dbReference type="Pfam" id="PF00332">
    <property type="entry name" value="Glyco_hydro_17"/>
    <property type="match status" value="1"/>
</dbReference>
<dbReference type="PANTHER" id="PTHR32227">
    <property type="entry name" value="GLUCAN ENDO-1,3-BETA-GLUCOSIDASE BG1-RELATED-RELATED"/>
    <property type="match status" value="1"/>
</dbReference>
<comment type="similarity">
    <text evidence="1 4">Belongs to the glycosyl hydrolase 17 family.</text>
</comment>
<dbReference type="GO" id="GO:0005975">
    <property type="term" value="P:carbohydrate metabolic process"/>
    <property type="evidence" value="ECO:0007669"/>
    <property type="project" value="InterPro"/>
</dbReference>
<evidence type="ECO:0000256" key="3">
    <source>
        <dbReference type="ARBA" id="ARBA00023295"/>
    </source>
</evidence>
<dbReference type="AlphaFoldDB" id="A0A7N1A9P7"/>
<dbReference type="Gene3D" id="3.20.20.80">
    <property type="entry name" value="Glycosidases"/>
    <property type="match status" value="1"/>
</dbReference>
<dbReference type="InterPro" id="IPR017853">
    <property type="entry name" value="GH"/>
</dbReference>
<accession>A0A7N1A9P7</accession>
<keyword evidence="6" id="KW-1185">Reference proteome</keyword>
<organism evidence="5 6">
    <name type="scientific">Kalanchoe fedtschenkoi</name>
    <name type="common">Lavender scallops</name>
    <name type="synonym">South American air plant</name>
    <dbReference type="NCBI Taxonomy" id="63787"/>
    <lineage>
        <taxon>Eukaryota</taxon>
        <taxon>Viridiplantae</taxon>
        <taxon>Streptophyta</taxon>
        <taxon>Embryophyta</taxon>
        <taxon>Tracheophyta</taxon>
        <taxon>Spermatophyta</taxon>
        <taxon>Magnoliopsida</taxon>
        <taxon>eudicotyledons</taxon>
        <taxon>Gunneridae</taxon>
        <taxon>Pentapetalae</taxon>
        <taxon>Saxifragales</taxon>
        <taxon>Crassulaceae</taxon>
        <taxon>Kalanchoe</taxon>
    </lineage>
</organism>